<evidence type="ECO:0000256" key="3">
    <source>
        <dbReference type="ARBA" id="ARBA00012438"/>
    </source>
</evidence>
<keyword evidence="8 15" id="KW-0812">Transmembrane</keyword>
<dbReference type="InterPro" id="IPR050980">
    <property type="entry name" value="2C_sensor_his_kinase"/>
</dbReference>
<dbReference type="SMART" id="SM00304">
    <property type="entry name" value="HAMP"/>
    <property type="match status" value="1"/>
</dbReference>
<evidence type="ECO:0000256" key="7">
    <source>
        <dbReference type="ARBA" id="ARBA00022679"/>
    </source>
</evidence>
<evidence type="ECO:0000256" key="2">
    <source>
        <dbReference type="ARBA" id="ARBA00004429"/>
    </source>
</evidence>
<evidence type="ECO:0000256" key="8">
    <source>
        <dbReference type="ARBA" id="ARBA00022692"/>
    </source>
</evidence>
<keyword evidence="13" id="KW-0902">Two-component regulatory system</keyword>
<evidence type="ECO:0000256" key="4">
    <source>
        <dbReference type="ARBA" id="ARBA00022475"/>
    </source>
</evidence>
<dbReference type="InterPro" id="IPR036890">
    <property type="entry name" value="HATPase_C_sf"/>
</dbReference>
<dbReference type="PANTHER" id="PTHR44936:SF5">
    <property type="entry name" value="SENSOR HISTIDINE KINASE ENVZ"/>
    <property type="match status" value="1"/>
</dbReference>
<evidence type="ECO:0000256" key="15">
    <source>
        <dbReference type="SAM" id="Phobius"/>
    </source>
</evidence>
<dbReference type="Pfam" id="PF00512">
    <property type="entry name" value="HisKA"/>
    <property type="match status" value="1"/>
</dbReference>
<keyword evidence="10" id="KW-0418">Kinase</keyword>
<keyword evidence="7" id="KW-0808">Transferase</keyword>
<evidence type="ECO:0000256" key="12">
    <source>
        <dbReference type="ARBA" id="ARBA00022989"/>
    </source>
</evidence>
<dbReference type="PANTHER" id="PTHR44936">
    <property type="entry name" value="SENSOR PROTEIN CREC"/>
    <property type="match status" value="1"/>
</dbReference>
<dbReference type="EC" id="2.7.13.3" evidence="3"/>
<keyword evidence="12 15" id="KW-1133">Transmembrane helix</keyword>
<comment type="subcellular location">
    <subcellularLocation>
        <location evidence="2">Cell inner membrane</location>
        <topology evidence="2">Multi-pass membrane protein</topology>
    </subcellularLocation>
</comment>
<dbReference type="Proteomes" id="UP000706039">
    <property type="component" value="Unassembled WGS sequence"/>
</dbReference>
<keyword evidence="14 15" id="KW-0472">Membrane</keyword>
<dbReference type="InterPro" id="IPR036097">
    <property type="entry name" value="HisK_dim/P_sf"/>
</dbReference>
<dbReference type="CDD" id="cd00075">
    <property type="entry name" value="HATPase"/>
    <property type="match status" value="1"/>
</dbReference>
<dbReference type="Gene3D" id="1.10.287.130">
    <property type="match status" value="1"/>
</dbReference>
<dbReference type="InterPro" id="IPR003594">
    <property type="entry name" value="HATPase_dom"/>
</dbReference>
<dbReference type="EMBL" id="JAINVV010000004">
    <property type="protein sequence ID" value="MBY8822185.1"/>
    <property type="molecule type" value="Genomic_DNA"/>
</dbReference>
<evidence type="ECO:0000256" key="13">
    <source>
        <dbReference type="ARBA" id="ARBA00023012"/>
    </source>
</evidence>
<dbReference type="PROSITE" id="PS50109">
    <property type="entry name" value="HIS_KIN"/>
    <property type="match status" value="1"/>
</dbReference>
<evidence type="ECO:0000313" key="18">
    <source>
        <dbReference type="EMBL" id="MBY8822185.1"/>
    </source>
</evidence>
<dbReference type="Pfam" id="PF00672">
    <property type="entry name" value="HAMP"/>
    <property type="match status" value="1"/>
</dbReference>
<keyword evidence="4" id="KW-1003">Cell membrane</keyword>
<evidence type="ECO:0000256" key="5">
    <source>
        <dbReference type="ARBA" id="ARBA00022519"/>
    </source>
</evidence>
<dbReference type="PRINTS" id="PR00344">
    <property type="entry name" value="BCTRLSENSOR"/>
</dbReference>
<feature type="domain" description="HAMP" evidence="17">
    <location>
        <begin position="203"/>
        <end position="255"/>
    </location>
</feature>
<evidence type="ECO:0000256" key="1">
    <source>
        <dbReference type="ARBA" id="ARBA00000085"/>
    </source>
</evidence>
<feature type="transmembrane region" description="Helical" evidence="15">
    <location>
        <begin position="179"/>
        <end position="202"/>
    </location>
</feature>
<reference evidence="18 19" key="1">
    <citation type="submission" date="2021-08" db="EMBL/GenBank/DDBJ databases">
        <authorList>
            <person name="Tuo L."/>
        </authorList>
    </citation>
    <scope>NUCLEOTIDE SEQUENCE [LARGE SCALE GENOMIC DNA]</scope>
    <source>
        <strain evidence="18 19">JCM 31229</strain>
    </source>
</reference>
<dbReference type="Pfam" id="PF02518">
    <property type="entry name" value="HATPase_c"/>
    <property type="match status" value="1"/>
</dbReference>
<keyword evidence="11" id="KW-0067">ATP-binding</keyword>
<evidence type="ECO:0000259" key="17">
    <source>
        <dbReference type="PROSITE" id="PS50885"/>
    </source>
</evidence>
<keyword evidence="5" id="KW-0997">Cell inner membrane</keyword>
<evidence type="ECO:0000256" key="11">
    <source>
        <dbReference type="ARBA" id="ARBA00022840"/>
    </source>
</evidence>
<dbReference type="SUPFAM" id="SSF47384">
    <property type="entry name" value="Homodimeric domain of signal transducing histidine kinase"/>
    <property type="match status" value="1"/>
</dbReference>
<evidence type="ECO:0000256" key="14">
    <source>
        <dbReference type="ARBA" id="ARBA00023136"/>
    </source>
</evidence>
<dbReference type="InterPro" id="IPR005467">
    <property type="entry name" value="His_kinase_dom"/>
</dbReference>
<dbReference type="InterPro" id="IPR003660">
    <property type="entry name" value="HAMP_dom"/>
</dbReference>
<dbReference type="Gene3D" id="3.30.565.10">
    <property type="entry name" value="Histidine kinase-like ATPase, C-terminal domain"/>
    <property type="match status" value="1"/>
</dbReference>
<keyword evidence="9" id="KW-0547">Nucleotide-binding</keyword>
<comment type="catalytic activity">
    <reaction evidence="1">
        <text>ATP + protein L-histidine = ADP + protein N-phospho-L-histidine.</text>
        <dbReference type="EC" id="2.7.13.3"/>
    </reaction>
</comment>
<dbReference type="InterPro" id="IPR003661">
    <property type="entry name" value="HisK_dim/P_dom"/>
</dbReference>
<evidence type="ECO:0000256" key="9">
    <source>
        <dbReference type="ARBA" id="ARBA00022741"/>
    </source>
</evidence>
<organism evidence="18 19">
    <name type="scientific">Sphingomonas colocasiae</name>
    <dbReference type="NCBI Taxonomy" id="1848973"/>
    <lineage>
        <taxon>Bacteria</taxon>
        <taxon>Pseudomonadati</taxon>
        <taxon>Pseudomonadota</taxon>
        <taxon>Alphaproteobacteria</taxon>
        <taxon>Sphingomonadales</taxon>
        <taxon>Sphingomonadaceae</taxon>
        <taxon>Sphingomonas</taxon>
    </lineage>
</organism>
<dbReference type="SMART" id="SM00387">
    <property type="entry name" value="HATPase_c"/>
    <property type="match status" value="1"/>
</dbReference>
<evidence type="ECO:0000256" key="10">
    <source>
        <dbReference type="ARBA" id="ARBA00022777"/>
    </source>
</evidence>
<evidence type="ECO:0000256" key="6">
    <source>
        <dbReference type="ARBA" id="ARBA00022553"/>
    </source>
</evidence>
<evidence type="ECO:0000313" key="19">
    <source>
        <dbReference type="Proteomes" id="UP000706039"/>
    </source>
</evidence>
<proteinExistence type="predicted"/>
<keyword evidence="19" id="KW-1185">Reference proteome</keyword>
<keyword evidence="6" id="KW-0597">Phosphoprotein</keyword>
<sequence length="460" mass="50436">MVKLLERLWPKNMSGQIALLVGIALLVAQGINFGLLVRARDRQELIQVAAPAIARLADAIERDAAGTPMIRERGPWLLRRGVVVEGKSRVTGDMPRREDIAERARVALHDLRVPVLRVEAAQAAGSAVRLPGHDRIAQLRDTIDPERRNNRPYLIVAAEVSPGRWVNLITRLPSRDPRFLGWLFLQTMILYFVVLAAVLWSVRRVARPLRELTGAVEGFRSAESSTLVPESGPSDVRRLVAAYNGMRTRIAGLLDEKDRMLGAIGHDLRTPLASLRVRAEGMEDEAERDRMAATIEEMNRTLDDILSLARLGRPSEPETRVDLSALLDQVVDDFQALGNTVSLADMPRTTVTIRPTLITRAVRNLVDNAVKYGGSAEVSVAKAEKGVAVLIDDNGPGIPEDKIEAMFEPFARLEQSRSRETGGTGLGLALAKAIALQHGGRLTLANRPEGGLRATLWLPG</sequence>
<name>A0ABS7PLJ3_9SPHN</name>
<protein>
    <recommendedName>
        <fullName evidence="3">histidine kinase</fullName>
        <ecNumber evidence="3">2.7.13.3</ecNumber>
    </recommendedName>
</protein>
<dbReference type="CDD" id="cd00082">
    <property type="entry name" value="HisKA"/>
    <property type="match status" value="1"/>
</dbReference>
<feature type="domain" description="Histidine kinase" evidence="16">
    <location>
        <begin position="263"/>
        <end position="460"/>
    </location>
</feature>
<dbReference type="SMART" id="SM00388">
    <property type="entry name" value="HisKA"/>
    <property type="match status" value="1"/>
</dbReference>
<dbReference type="InterPro" id="IPR004358">
    <property type="entry name" value="Sig_transdc_His_kin-like_C"/>
</dbReference>
<dbReference type="PROSITE" id="PS50885">
    <property type="entry name" value="HAMP"/>
    <property type="match status" value="1"/>
</dbReference>
<accession>A0ABS7PLJ3</accession>
<evidence type="ECO:0000259" key="16">
    <source>
        <dbReference type="PROSITE" id="PS50109"/>
    </source>
</evidence>
<dbReference type="SUPFAM" id="SSF55874">
    <property type="entry name" value="ATPase domain of HSP90 chaperone/DNA topoisomerase II/histidine kinase"/>
    <property type="match status" value="1"/>
</dbReference>
<comment type="caution">
    <text evidence="18">The sequence shown here is derived from an EMBL/GenBank/DDBJ whole genome shotgun (WGS) entry which is preliminary data.</text>
</comment>
<gene>
    <name evidence="18" type="ORF">K7G82_07785</name>
</gene>
<feature type="transmembrane region" description="Helical" evidence="15">
    <location>
        <begin position="17"/>
        <end position="37"/>
    </location>
</feature>